<comment type="similarity">
    <text evidence="4 19">Belongs to the homoserine dehydrogenase family.</text>
</comment>
<dbReference type="InterPro" id="IPR045865">
    <property type="entry name" value="ACT-like_dom_sf"/>
</dbReference>
<evidence type="ECO:0000256" key="10">
    <source>
        <dbReference type="ARBA" id="ARBA00022857"/>
    </source>
</evidence>
<evidence type="ECO:0000256" key="19">
    <source>
        <dbReference type="RuleBase" id="RU004171"/>
    </source>
</evidence>
<dbReference type="PROSITE" id="PS01042">
    <property type="entry name" value="HOMOSER_DHGENASE"/>
    <property type="match status" value="1"/>
</dbReference>
<dbReference type="Gene3D" id="3.40.50.720">
    <property type="entry name" value="NAD(P)-binding Rossmann-like Domain"/>
    <property type="match status" value="1"/>
</dbReference>
<evidence type="ECO:0000259" key="20">
    <source>
        <dbReference type="PROSITE" id="PS51671"/>
    </source>
</evidence>
<name>A0A073KCF9_9BACI</name>
<comment type="catalytic activity">
    <reaction evidence="15">
        <text>L-homoserine + NADP(+) = L-aspartate 4-semialdehyde + NADPH + H(+)</text>
        <dbReference type="Rhea" id="RHEA:15761"/>
        <dbReference type="ChEBI" id="CHEBI:15378"/>
        <dbReference type="ChEBI" id="CHEBI:57476"/>
        <dbReference type="ChEBI" id="CHEBI:57783"/>
        <dbReference type="ChEBI" id="CHEBI:58349"/>
        <dbReference type="ChEBI" id="CHEBI:537519"/>
        <dbReference type="EC" id="1.1.1.3"/>
    </reaction>
    <physiologicalReaction direction="right-to-left" evidence="15">
        <dbReference type="Rhea" id="RHEA:15763"/>
    </physiologicalReaction>
</comment>
<dbReference type="GO" id="GO:0050661">
    <property type="term" value="F:NADP binding"/>
    <property type="evidence" value="ECO:0007669"/>
    <property type="project" value="InterPro"/>
</dbReference>
<dbReference type="PIRSF" id="PIRSF000098">
    <property type="entry name" value="Homoser_dehydrog"/>
    <property type="match status" value="1"/>
</dbReference>
<evidence type="ECO:0000256" key="15">
    <source>
        <dbReference type="ARBA" id="ARBA00048841"/>
    </source>
</evidence>
<comment type="cofactor">
    <cofactor evidence="1">
        <name>a metal cation</name>
        <dbReference type="ChEBI" id="CHEBI:25213"/>
    </cofactor>
</comment>
<evidence type="ECO:0000256" key="4">
    <source>
        <dbReference type="ARBA" id="ARBA00006753"/>
    </source>
</evidence>
<dbReference type="Pfam" id="PF03447">
    <property type="entry name" value="NAD_binding_3"/>
    <property type="match status" value="1"/>
</dbReference>
<dbReference type="SUPFAM" id="SSF51735">
    <property type="entry name" value="NAD(P)-binding Rossmann-fold domains"/>
    <property type="match status" value="1"/>
</dbReference>
<evidence type="ECO:0000256" key="17">
    <source>
        <dbReference type="PIRSR" id="PIRSR000098-2"/>
    </source>
</evidence>
<dbReference type="eggNOG" id="COG0460">
    <property type="taxonomic scope" value="Bacteria"/>
</dbReference>
<feature type="domain" description="ACT" evidence="20">
    <location>
        <begin position="351"/>
        <end position="426"/>
    </location>
</feature>
<dbReference type="GO" id="GO:0046872">
    <property type="term" value="F:metal ion binding"/>
    <property type="evidence" value="ECO:0007669"/>
    <property type="project" value="UniProtKB-KW"/>
</dbReference>
<evidence type="ECO:0000256" key="2">
    <source>
        <dbReference type="ARBA" id="ARBA00005056"/>
    </source>
</evidence>
<comment type="pathway">
    <text evidence="2 18">Amino-acid biosynthesis; L-threonine biosynthesis; L-threonine from L-aspartate: step 3/5.</text>
</comment>
<dbReference type="InterPro" id="IPR036291">
    <property type="entry name" value="NAD(P)-bd_dom_sf"/>
</dbReference>
<dbReference type="OrthoDB" id="9808167at2"/>
<dbReference type="Gene3D" id="3.30.360.10">
    <property type="entry name" value="Dihydrodipicolinate Reductase, domain 2"/>
    <property type="match status" value="1"/>
</dbReference>
<feature type="binding site" evidence="17">
    <location>
        <position position="106"/>
    </location>
    <ligand>
        <name>NADPH</name>
        <dbReference type="ChEBI" id="CHEBI:57783"/>
    </ligand>
</feature>
<dbReference type="RefSeq" id="WP_033674787.1">
    <property type="nucleotide sequence ID" value="NZ_JOTM01000009.1"/>
</dbReference>
<dbReference type="STRING" id="574375.AZF08_11460"/>
<keyword evidence="14 18" id="KW-0486">Methionine biosynthesis</keyword>
<evidence type="ECO:0000256" key="12">
    <source>
        <dbReference type="ARBA" id="ARBA00023027"/>
    </source>
</evidence>
<dbReference type="InterPro" id="IPR005106">
    <property type="entry name" value="Asp/hSer_DH_NAD-bd"/>
</dbReference>
<evidence type="ECO:0000313" key="21">
    <source>
        <dbReference type="EMBL" id="KEK24157.1"/>
    </source>
</evidence>
<keyword evidence="10 17" id="KW-0521">NADP</keyword>
<dbReference type="Gene3D" id="3.30.70.260">
    <property type="match status" value="1"/>
</dbReference>
<feature type="binding site" evidence="17">
    <location>
        <position position="191"/>
    </location>
    <ligand>
        <name>L-homoserine</name>
        <dbReference type="ChEBI" id="CHEBI:57476"/>
    </ligand>
</feature>
<dbReference type="EC" id="1.1.1.3" evidence="5 18"/>
<dbReference type="SUPFAM" id="SSF55347">
    <property type="entry name" value="Glyceraldehyde-3-phosphate dehydrogenase-like, C-terminal domain"/>
    <property type="match status" value="1"/>
</dbReference>
<dbReference type="InterPro" id="IPR019811">
    <property type="entry name" value="HDH_CS"/>
</dbReference>
<evidence type="ECO:0000256" key="8">
    <source>
        <dbReference type="ARBA" id="ARBA00022697"/>
    </source>
</evidence>
<dbReference type="SUPFAM" id="SSF55021">
    <property type="entry name" value="ACT-like"/>
    <property type="match status" value="1"/>
</dbReference>
<keyword evidence="7 18" id="KW-0028">Amino-acid biosynthesis</keyword>
<keyword evidence="12" id="KW-0520">NAD</keyword>
<gene>
    <name evidence="21" type="ORF">BAGA_29330</name>
</gene>
<dbReference type="UniPathway" id="UPA00050">
    <property type="reaction ID" value="UER00063"/>
</dbReference>
<keyword evidence="11 18" id="KW-0560">Oxidoreductase</keyword>
<dbReference type="NCBIfam" id="NF004976">
    <property type="entry name" value="PRK06349.1"/>
    <property type="match status" value="1"/>
</dbReference>
<dbReference type="Proteomes" id="UP000027778">
    <property type="component" value="Unassembled WGS sequence"/>
</dbReference>
<evidence type="ECO:0000256" key="6">
    <source>
        <dbReference type="ARBA" id="ARBA00013376"/>
    </source>
</evidence>
<feature type="binding site" evidence="17">
    <location>
        <begin position="10"/>
        <end position="17"/>
    </location>
    <ligand>
        <name>NADP(+)</name>
        <dbReference type="ChEBI" id="CHEBI:58349"/>
    </ligand>
</feature>
<dbReference type="GO" id="GO:0009088">
    <property type="term" value="P:threonine biosynthetic process"/>
    <property type="evidence" value="ECO:0007669"/>
    <property type="project" value="UniProtKB-UniPathway"/>
</dbReference>
<dbReference type="UniPathway" id="UPA00051">
    <property type="reaction ID" value="UER00465"/>
</dbReference>
<evidence type="ECO:0000256" key="9">
    <source>
        <dbReference type="ARBA" id="ARBA00022723"/>
    </source>
</evidence>
<evidence type="ECO:0000256" key="18">
    <source>
        <dbReference type="RuleBase" id="RU000579"/>
    </source>
</evidence>
<keyword evidence="8 18" id="KW-0791">Threonine biosynthesis</keyword>
<sequence>MSNVVYVGVIGLGTVGSGVVQILQEHRKKISLDTGCEVNVKAVAVRDLEKERDVLIDGIHVTSNVDDVLNDSDIDIVVEVMGGIEEAKQSIVKALQNKKHVVTANKDLMAVHGTELLQLANENNCDLFYEASVAGGIPILRGLVDGLASDHIEKIMGIVNGTTNYILTKMSQNGCSYEEALKEAQKLGFAESDPSADVDGLDAARKVAILANLGFSMNVSLDDVHVRGIRNIEKEDLEMAEKLGFTMKLIGKAEKEGSAINLSVAPTLLPNHHPLSSVNNEFNAVYVHGHAVGEVMFYGPGAGKLPTGSAVVSDIISIVKNMNQVVKNQSVLKEPEPYQLKQDEEVISKYFVRILLRDEPGMFQKITECFVNSSISLEEIIQLPLNQELAEIVIVTHQTSKYQFEQVLISLENVVNEVKSYYSIEEEKQYV</sequence>
<dbReference type="PROSITE" id="PS51671">
    <property type="entry name" value="ACT"/>
    <property type="match status" value="1"/>
</dbReference>
<dbReference type="InterPro" id="IPR016204">
    <property type="entry name" value="HDH"/>
</dbReference>
<dbReference type="PANTHER" id="PTHR43331">
    <property type="entry name" value="HOMOSERINE DEHYDROGENASE"/>
    <property type="match status" value="1"/>
</dbReference>
<keyword evidence="13" id="KW-0915">Sodium</keyword>
<dbReference type="EMBL" id="JOTM01000009">
    <property type="protein sequence ID" value="KEK24157.1"/>
    <property type="molecule type" value="Genomic_DNA"/>
</dbReference>
<dbReference type="CDD" id="cd04881">
    <property type="entry name" value="ACT_HSDH-Hom"/>
    <property type="match status" value="1"/>
</dbReference>
<evidence type="ECO:0000256" key="3">
    <source>
        <dbReference type="ARBA" id="ARBA00005062"/>
    </source>
</evidence>
<keyword evidence="9" id="KW-0479">Metal-binding</keyword>
<comment type="caution">
    <text evidence="21">The sequence shown here is derived from an EMBL/GenBank/DDBJ whole genome shotgun (WGS) entry which is preliminary data.</text>
</comment>
<evidence type="ECO:0000313" key="22">
    <source>
        <dbReference type="Proteomes" id="UP000027778"/>
    </source>
</evidence>
<dbReference type="AlphaFoldDB" id="A0A073KCF9"/>
<evidence type="ECO:0000256" key="7">
    <source>
        <dbReference type="ARBA" id="ARBA00022605"/>
    </source>
</evidence>
<dbReference type="Pfam" id="PF00742">
    <property type="entry name" value="Homoserine_dh"/>
    <property type="match status" value="1"/>
</dbReference>
<evidence type="ECO:0000256" key="13">
    <source>
        <dbReference type="ARBA" id="ARBA00023053"/>
    </source>
</evidence>
<evidence type="ECO:0000256" key="14">
    <source>
        <dbReference type="ARBA" id="ARBA00023167"/>
    </source>
</evidence>
<evidence type="ECO:0000256" key="11">
    <source>
        <dbReference type="ARBA" id="ARBA00023002"/>
    </source>
</evidence>
<dbReference type="GO" id="GO:0004412">
    <property type="term" value="F:homoserine dehydrogenase activity"/>
    <property type="evidence" value="ECO:0007669"/>
    <property type="project" value="UniProtKB-EC"/>
</dbReference>
<protein>
    <recommendedName>
        <fullName evidence="6 18">Homoserine dehydrogenase</fullName>
        <ecNumber evidence="5 18">1.1.1.3</ecNumber>
    </recommendedName>
</protein>
<evidence type="ECO:0000256" key="1">
    <source>
        <dbReference type="ARBA" id="ARBA00001920"/>
    </source>
</evidence>
<accession>A0A073KCF9</accession>
<keyword evidence="22" id="KW-1185">Reference proteome</keyword>
<proteinExistence type="inferred from homology"/>
<dbReference type="InterPro" id="IPR002912">
    <property type="entry name" value="ACT_dom"/>
</dbReference>
<dbReference type="PANTHER" id="PTHR43331:SF1">
    <property type="entry name" value="HOMOSERINE DEHYDROGENASE"/>
    <property type="match status" value="1"/>
</dbReference>
<dbReference type="FunFam" id="3.30.360.10:FF:000005">
    <property type="entry name" value="Homoserine dehydrogenase"/>
    <property type="match status" value="1"/>
</dbReference>
<feature type="active site" description="Proton donor" evidence="16">
    <location>
        <position position="206"/>
    </location>
</feature>
<dbReference type="FunFam" id="3.40.50.720:FF:000062">
    <property type="entry name" value="Homoserine dehydrogenase"/>
    <property type="match status" value="1"/>
</dbReference>
<comment type="pathway">
    <text evidence="3 18">Amino-acid biosynthesis; L-methionine biosynthesis via de novo pathway; L-homoserine from L-aspartate: step 3/3.</text>
</comment>
<reference evidence="21 22" key="1">
    <citation type="submission" date="2014-06" db="EMBL/GenBank/DDBJ databases">
        <title>Draft genome sequence of Bacillus gaemokensis JCM 15801 (MCCC 1A00707).</title>
        <authorList>
            <person name="Lai Q."/>
            <person name="Liu Y."/>
            <person name="Shao Z."/>
        </authorList>
    </citation>
    <scope>NUCLEOTIDE SEQUENCE [LARGE SCALE GENOMIC DNA]</scope>
    <source>
        <strain evidence="21 22">JCM 15801</strain>
    </source>
</reference>
<organism evidence="21 22">
    <name type="scientific">Bacillus gaemokensis</name>
    <dbReference type="NCBI Taxonomy" id="574375"/>
    <lineage>
        <taxon>Bacteria</taxon>
        <taxon>Bacillati</taxon>
        <taxon>Bacillota</taxon>
        <taxon>Bacilli</taxon>
        <taxon>Bacillales</taxon>
        <taxon>Bacillaceae</taxon>
        <taxon>Bacillus</taxon>
        <taxon>Bacillus cereus group</taxon>
    </lineage>
</organism>
<dbReference type="GO" id="GO:0009086">
    <property type="term" value="P:methionine biosynthetic process"/>
    <property type="evidence" value="ECO:0007669"/>
    <property type="project" value="UniProtKB-KW"/>
</dbReference>
<evidence type="ECO:0000256" key="16">
    <source>
        <dbReference type="PIRSR" id="PIRSR000098-1"/>
    </source>
</evidence>
<evidence type="ECO:0000256" key="5">
    <source>
        <dbReference type="ARBA" id="ARBA00013213"/>
    </source>
</evidence>
<dbReference type="InterPro" id="IPR001342">
    <property type="entry name" value="HDH_cat"/>
</dbReference>